<feature type="chain" id="PRO_5035165675" evidence="2">
    <location>
        <begin position="21"/>
        <end position="156"/>
    </location>
</feature>
<name>A0A8J5QNE0_9ASCO</name>
<dbReference type="EMBL" id="JAGSYN010000067">
    <property type="protein sequence ID" value="KAG7664704.1"/>
    <property type="molecule type" value="Genomic_DNA"/>
</dbReference>
<evidence type="ECO:0000313" key="3">
    <source>
        <dbReference type="EMBL" id="KAG7664704.1"/>
    </source>
</evidence>
<feature type="compositionally biased region" description="Low complexity" evidence="1">
    <location>
        <begin position="80"/>
        <end position="93"/>
    </location>
</feature>
<keyword evidence="4" id="KW-1185">Reference proteome</keyword>
<feature type="signal peptide" evidence="2">
    <location>
        <begin position="1"/>
        <end position="20"/>
    </location>
</feature>
<protein>
    <submittedName>
        <fullName evidence="3">Uncharacterized protein</fullName>
    </submittedName>
</protein>
<dbReference type="Proteomes" id="UP000694255">
    <property type="component" value="Unassembled WGS sequence"/>
</dbReference>
<evidence type="ECO:0000256" key="2">
    <source>
        <dbReference type="SAM" id="SignalP"/>
    </source>
</evidence>
<evidence type="ECO:0000256" key="1">
    <source>
        <dbReference type="SAM" id="MobiDB-lite"/>
    </source>
</evidence>
<keyword evidence="2" id="KW-0732">Signal</keyword>
<reference evidence="3 4" key="1">
    <citation type="journal article" date="2021" name="DNA Res.">
        <title>Genome analysis of Candida subhashii reveals its hybrid nature and dual mitochondrial genome conformations.</title>
        <authorList>
            <person name="Mixao V."/>
            <person name="Hegedusova E."/>
            <person name="Saus E."/>
            <person name="Pryszcz L.P."/>
            <person name="Cillingova A."/>
            <person name="Nosek J."/>
            <person name="Gabaldon T."/>
        </authorList>
    </citation>
    <scope>NUCLEOTIDE SEQUENCE [LARGE SCALE GENOMIC DNA]</scope>
    <source>
        <strain evidence="3 4">CBS 10753</strain>
    </source>
</reference>
<feature type="compositionally biased region" description="Acidic residues" evidence="1">
    <location>
        <begin position="66"/>
        <end position="76"/>
    </location>
</feature>
<feature type="region of interest" description="Disordered" evidence="1">
    <location>
        <begin position="66"/>
        <end position="121"/>
    </location>
</feature>
<gene>
    <name evidence="3" type="ORF">J8A68_001801</name>
</gene>
<accession>A0A8J5QNE0</accession>
<evidence type="ECO:0000313" key="4">
    <source>
        <dbReference type="Proteomes" id="UP000694255"/>
    </source>
</evidence>
<sequence>MLITTSHLGLLIILISILRASDTNHVSSSFKREPDLIRYKEPDYSPPKPFSFKNLIFKILGLEYDSDTDDDDDDGGGGESESSSSDKGPPSSDSESEDIIEKTPPKDLSSSSESDSETDMDIPRLCNVSCTKSESSFWASGLFTTTTTTTTSILSK</sequence>
<dbReference type="RefSeq" id="XP_049264936.1">
    <property type="nucleotide sequence ID" value="XM_049405484.1"/>
</dbReference>
<dbReference type="AlphaFoldDB" id="A0A8J5QNE0"/>
<comment type="caution">
    <text evidence="3">The sequence shown here is derived from an EMBL/GenBank/DDBJ whole genome shotgun (WGS) entry which is preliminary data.</text>
</comment>
<organism evidence="3 4">
    <name type="scientific">[Candida] subhashii</name>
    <dbReference type="NCBI Taxonomy" id="561895"/>
    <lineage>
        <taxon>Eukaryota</taxon>
        <taxon>Fungi</taxon>
        <taxon>Dikarya</taxon>
        <taxon>Ascomycota</taxon>
        <taxon>Saccharomycotina</taxon>
        <taxon>Pichiomycetes</taxon>
        <taxon>Debaryomycetaceae</taxon>
        <taxon>Spathaspora</taxon>
    </lineage>
</organism>
<proteinExistence type="predicted"/>
<dbReference type="GeneID" id="73468602"/>